<reference evidence="2 3" key="1">
    <citation type="journal article" date="2018" name="Int. J. Syst. Evol. Microbiol.">
        <title>Adhaeribacter swui sp. nov., isolated from wet mud.</title>
        <authorList>
            <person name="Kim D.U."/>
            <person name="Kim K.W."/>
            <person name="Kang M.S."/>
            <person name="Kim J.Y."/>
            <person name="Jang J.H."/>
            <person name="Kim M.K."/>
        </authorList>
    </citation>
    <scope>NUCLEOTIDE SEQUENCE [LARGE SCALE GENOMIC DNA]</scope>
    <source>
        <strain evidence="2 3">KCTC 52873</strain>
    </source>
</reference>
<sequence>MNRVFLLFFSVGIISCDSSSIQQIPTSQAQSLQPQVTPVTTKFAGNYMVKSDRYSINEAKEIYVLKYDGTAKWMFVDVNETIPLEKTKYGVWHVNGSTLNITYQDENSLETEQFVLDDGCFYDQGSGERYLQLTQLAQIPF</sequence>
<proteinExistence type="predicted"/>
<gene>
    <name evidence="2" type="ORF">HUW51_05610</name>
</gene>
<name>A0A7G7G4Z7_9BACT</name>
<dbReference type="EMBL" id="CP055156">
    <property type="protein sequence ID" value="QNF32231.1"/>
    <property type="molecule type" value="Genomic_DNA"/>
</dbReference>
<evidence type="ECO:0000259" key="1">
    <source>
        <dbReference type="Pfam" id="PF13648"/>
    </source>
</evidence>
<feature type="domain" description="Lipocalin-like" evidence="1">
    <location>
        <begin position="50"/>
        <end position="118"/>
    </location>
</feature>
<dbReference type="InterPro" id="IPR024311">
    <property type="entry name" value="Lipocalin-like"/>
</dbReference>
<dbReference type="AlphaFoldDB" id="A0A7G7G4Z7"/>
<evidence type="ECO:0000313" key="2">
    <source>
        <dbReference type="EMBL" id="QNF32231.1"/>
    </source>
</evidence>
<dbReference type="KEGG" id="aswu:HUW51_05610"/>
<keyword evidence="3" id="KW-1185">Reference proteome</keyword>
<dbReference type="RefSeq" id="WP_185273012.1">
    <property type="nucleotide sequence ID" value="NZ_CP055156.1"/>
</dbReference>
<organism evidence="2 3">
    <name type="scientific">Adhaeribacter swui</name>
    <dbReference type="NCBI Taxonomy" id="2086471"/>
    <lineage>
        <taxon>Bacteria</taxon>
        <taxon>Pseudomonadati</taxon>
        <taxon>Bacteroidota</taxon>
        <taxon>Cytophagia</taxon>
        <taxon>Cytophagales</taxon>
        <taxon>Hymenobacteraceae</taxon>
        <taxon>Adhaeribacter</taxon>
    </lineage>
</organism>
<dbReference type="PROSITE" id="PS51257">
    <property type="entry name" value="PROKAR_LIPOPROTEIN"/>
    <property type="match status" value="1"/>
</dbReference>
<dbReference type="Pfam" id="PF13648">
    <property type="entry name" value="Lipocalin_4"/>
    <property type="match status" value="1"/>
</dbReference>
<dbReference type="Proteomes" id="UP000515237">
    <property type="component" value="Chromosome"/>
</dbReference>
<accession>A0A7G7G4Z7</accession>
<evidence type="ECO:0000313" key="3">
    <source>
        <dbReference type="Proteomes" id="UP000515237"/>
    </source>
</evidence>
<protein>
    <recommendedName>
        <fullName evidence="1">Lipocalin-like domain-containing protein</fullName>
    </recommendedName>
</protein>